<reference evidence="3 4" key="1">
    <citation type="journal article" date="2023" name="Sci. Data">
        <title>Genome assembly of the Korean intertidal mud-creeper Batillaria attramentaria.</title>
        <authorList>
            <person name="Patra A.K."/>
            <person name="Ho P.T."/>
            <person name="Jun S."/>
            <person name="Lee S.J."/>
            <person name="Kim Y."/>
            <person name="Won Y.J."/>
        </authorList>
    </citation>
    <scope>NUCLEOTIDE SEQUENCE [LARGE SCALE GENOMIC DNA]</scope>
    <source>
        <strain evidence="3">Wonlab-2016</strain>
    </source>
</reference>
<feature type="region of interest" description="Disordered" evidence="1">
    <location>
        <begin position="1"/>
        <end position="20"/>
    </location>
</feature>
<sequence>MSSGSTQYLATHETSRTTPTFGRNALCSKKRLVVAAVIGIVLVCVVVGLAVGLSQTSEDSHSSRVKRANDILAKYPLIDG</sequence>
<accession>A0ABD0JA88</accession>
<evidence type="ECO:0000256" key="2">
    <source>
        <dbReference type="SAM" id="Phobius"/>
    </source>
</evidence>
<dbReference type="EMBL" id="JACVVK020000542">
    <property type="protein sequence ID" value="KAK7467734.1"/>
    <property type="molecule type" value="Genomic_DNA"/>
</dbReference>
<feature type="non-terminal residue" evidence="3">
    <location>
        <position position="80"/>
    </location>
</feature>
<evidence type="ECO:0000313" key="4">
    <source>
        <dbReference type="Proteomes" id="UP001519460"/>
    </source>
</evidence>
<dbReference type="AlphaFoldDB" id="A0ABD0JA88"/>
<comment type="caution">
    <text evidence="3">The sequence shown here is derived from an EMBL/GenBank/DDBJ whole genome shotgun (WGS) entry which is preliminary data.</text>
</comment>
<keyword evidence="4" id="KW-1185">Reference proteome</keyword>
<evidence type="ECO:0000313" key="3">
    <source>
        <dbReference type="EMBL" id="KAK7467734.1"/>
    </source>
</evidence>
<dbReference type="Proteomes" id="UP001519460">
    <property type="component" value="Unassembled WGS sequence"/>
</dbReference>
<keyword evidence="2" id="KW-0472">Membrane</keyword>
<protein>
    <submittedName>
        <fullName evidence="3">Uncharacterized protein</fullName>
    </submittedName>
</protein>
<gene>
    <name evidence="3" type="ORF">BaRGS_00037042</name>
</gene>
<keyword evidence="2" id="KW-1133">Transmembrane helix</keyword>
<keyword evidence="2" id="KW-0812">Transmembrane</keyword>
<proteinExistence type="predicted"/>
<feature type="transmembrane region" description="Helical" evidence="2">
    <location>
        <begin position="32"/>
        <end position="53"/>
    </location>
</feature>
<evidence type="ECO:0000256" key="1">
    <source>
        <dbReference type="SAM" id="MobiDB-lite"/>
    </source>
</evidence>
<name>A0ABD0JA88_9CAEN</name>
<organism evidence="3 4">
    <name type="scientific">Batillaria attramentaria</name>
    <dbReference type="NCBI Taxonomy" id="370345"/>
    <lineage>
        <taxon>Eukaryota</taxon>
        <taxon>Metazoa</taxon>
        <taxon>Spiralia</taxon>
        <taxon>Lophotrochozoa</taxon>
        <taxon>Mollusca</taxon>
        <taxon>Gastropoda</taxon>
        <taxon>Caenogastropoda</taxon>
        <taxon>Sorbeoconcha</taxon>
        <taxon>Cerithioidea</taxon>
        <taxon>Batillariidae</taxon>
        <taxon>Batillaria</taxon>
    </lineage>
</organism>